<feature type="region of interest" description="Disordered" evidence="4">
    <location>
        <begin position="474"/>
        <end position="495"/>
    </location>
</feature>
<feature type="transmembrane region" description="Helical" evidence="5">
    <location>
        <begin position="226"/>
        <end position="253"/>
    </location>
</feature>
<proteinExistence type="predicted"/>
<evidence type="ECO:0000256" key="2">
    <source>
        <dbReference type="ARBA" id="ARBA00012528"/>
    </source>
</evidence>
<evidence type="ECO:0000256" key="3">
    <source>
        <dbReference type="ARBA" id="ARBA00034247"/>
    </source>
</evidence>
<comment type="cofactor">
    <cofactor evidence="1">
        <name>Mg(2+)</name>
        <dbReference type="ChEBI" id="CHEBI:18420"/>
    </cofactor>
</comment>
<dbReference type="Gene3D" id="6.10.340.10">
    <property type="match status" value="1"/>
</dbReference>
<dbReference type="GO" id="GO:1902201">
    <property type="term" value="P:negative regulation of bacterial-type flagellum-dependent cell motility"/>
    <property type="evidence" value="ECO:0007669"/>
    <property type="project" value="TreeGrafter"/>
</dbReference>
<evidence type="ECO:0000256" key="4">
    <source>
        <dbReference type="SAM" id="MobiDB-lite"/>
    </source>
</evidence>
<reference evidence="7 8" key="1">
    <citation type="journal article" date="2012" name="Science">
        <title>Ecological populations of bacteria act as socially cohesive units of antibiotic production and resistance.</title>
        <authorList>
            <person name="Cordero O.X."/>
            <person name="Wildschutte H."/>
            <person name="Kirkup B."/>
            <person name="Proehl S."/>
            <person name="Ngo L."/>
            <person name="Hussain F."/>
            <person name="Le Roux F."/>
            <person name="Mincer T."/>
            <person name="Polz M.F."/>
        </authorList>
    </citation>
    <scope>NUCLEOTIDE SEQUENCE [LARGE SCALE GENOMIC DNA]</scope>
    <source>
        <strain evidence="7 8">FF-454</strain>
    </source>
</reference>
<dbReference type="GO" id="GO:0052621">
    <property type="term" value="F:diguanylate cyclase activity"/>
    <property type="evidence" value="ECO:0007669"/>
    <property type="project" value="UniProtKB-EC"/>
</dbReference>
<dbReference type="InterPro" id="IPR000160">
    <property type="entry name" value="GGDEF_dom"/>
</dbReference>
<dbReference type="RefSeq" id="WP_016958858.1">
    <property type="nucleotide sequence ID" value="NZ_AJWN02000107.1"/>
</dbReference>
<dbReference type="PROSITE" id="PS50887">
    <property type="entry name" value="GGDEF"/>
    <property type="match status" value="1"/>
</dbReference>
<evidence type="ECO:0000313" key="7">
    <source>
        <dbReference type="EMBL" id="OEE57699.1"/>
    </source>
</evidence>
<keyword evidence="5" id="KW-1133">Transmembrane helix</keyword>
<comment type="caution">
    <text evidence="7">The sequence shown here is derived from an EMBL/GenBank/DDBJ whole genome shotgun (WGS) entry which is preliminary data.</text>
</comment>
<evidence type="ECO:0000259" key="6">
    <source>
        <dbReference type="PROSITE" id="PS50887"/>
    </source>
</evidence>
<dbReference type="Proteomes" id="UP000095039">
    <property type="component" value="Unassembled WGS sequence"/>
</dbReference>
<evidence type="ECO:0000313" key="8">
    <source>
        <dbReference type="Proteomes" id="UP000095039"/>
    </source>
</evidence>
<dbReference type="FunFam" id="3.30.70.270:FF:000001">
    <property type="entry name" value="Diguanylate cyclase domain protein"/>
    <property type="match status" value="1"/>
</dbReference>
<organism evidence="7 8">
    <name type="scientific">Enterovibrio norvegicus FF-454</name>
    <dbReference type="NCBI Taxonomy" id="1185651"/>
    <lineage>
        <taxon>Bacteria</taxon>
        <taxon>Pseudomonadati</taxon>
        <taxon>Pseudomonadota</taxon>
        <taxon>Gammaproteobacteria</taxon>
        <taxon>Vibrionales</taxon>
        <taxon>Vibrionaceae</taxon>
        <taxon>Enterovibrio</taxon>
    </lineage>
</organism>
<protein>
    <recommendedName>
        <fullName evidence="2">diguanylate cyclase</fullName>
        <ecNumber evidence="2">2.7.7.65</ecNumber>
    </recommendedName>
</protein>
<dbReference type="SMART" id="SM00267">
    <property type="entry name" value="GGDEF"/>
    <property type="match status" value="1"/>
</dbReference>
<evidence type="ECO:0000256" key="5">
    <source>
        <dbReference type="SAM" id="Phobius"/>
    </source>
</evidence>
<dbReference type="GO" id="GO:0043709">
    <property type="term" value="P:cell adhesion involved in single-species biofilm formation"/>
    <property type="evidence" value="ECO:0007669"/>
    <property type="project" value="TreeGrafter"/>
</dbReference>
<dbReference type="Gene3D" id="3.30.70.270">
    <property type="match status" value="1"/>
</dbReference>
<name>A0A1E5BWV9_9GAMM</name>
<comment type="catalytic activity">
    <reaction evidence="3">
        <text>2 GTP = 3',3'-c-di-GMP + 2 diphosphate</text>
        <dbReference type="Rhea" id="RHEA:24898"/>
        <dbReference type="ChEBI" id="CHEBI:33019"/>
        <dbReference type="ChEBI" id="CHEBI:37565"/>
        <dbReference type="ChEBI" id="CHEBI:58805"/>
        <dbReference type="EC" id="2.7.7.65"/>
    </reaction>
</comment>
<dbReference type="Pfam" id="PF00990">
    <property type="entry name" value="GGDEF"/>
    <property type="match status" value="1"/>
</dbReference>
<dbReference type="SUPFAM" id="SSF55073">
    <property type="entry name" value="Nucleotide cyclase"/>
    <property type="match status" value="1"/>
</dbReference>
<dbReference type="AlphaFoldDB" id="A0A1E5BWV9"/>
<dbReference type="NCBIfam" id="TIGR00254">
    <property type="entry name" value="GGDEF"/>
    <property type="match status" value="1"/>
</dbReference>
<dbReference type="InterPro" id="IPR043128">
    <property type="entry name" value="Rev_trsase/Diguanyl_cyclase"/>
</dbReference>
<feature type="domain" description="GGDEF" evidence="6">
    <location>
        <begin position="339"/>
        <end position="474"/>
    </location>
</feature>
<gene>
    <name evidence="7" type="ORF">A1OK_17215</name>
</gene>
<dbReference type="InterPro" id="IPR029787">
    <property type="entry name" value="Nucleotide_cyclase"/>
</dbReference>
<dbReference type="PANTHER" id="PTHR45138">
    <property type="entry name" value="REGULATORY COMPONENTS OF SENSORY TRANSDUCTION SYSTEM"/>
    <property type="match status" value="1"/>
</dbReference>
<accession>A0A1E5BWV9</accession>
<keyword evidence="5" id="KW-0472">Membrane</keyword>
<dbReference type="EMBL" id="AJWN02000107">
    <property type="protein sequence ID" value="OEE57699.1"/>
    <property type="molecule type" value="Genomic_DNA"/>
</dbReference>
<dbReference type="EC" id="2.7.7.65" evidence="2"/>
<dbReference type="InterPro" id="IPR050469">
    <property type="entry name" value="Diguanylate_Cyclase"/>
</dbReference>
<dbReference type="PANTHER" id="PTHR45138:SF9">
    <property type="entry name" value="DIGUANYLATE CYCLASE DGCM-RELATED"/>
    <property type="match status" value="1"/>
</dbReference>
<feature type="compositionally biased region" description="Basic and acidic residues" evidence="4">
    <location>
        <begin position="479"/>
        <end position="495"/>
    </location>
</feature>
<evidence type="ECO:0000256" key="1">
    <source>
        <dbReference type="ARBA" id="ARBA00001946"/>
    </source>
</evidence>
<keyword evidence="8" id="KW-1185">Reference proteome</keyword>
<sequence>MLKRFTINQLLFVSHLMLVLVLIVGMSASRYQSEWESRVNYANERAERTLTPLVRDFSAAVAGRNYANLMMPSQNEALFNIGELLFLDIQGKSDYSENSVSVRYSREHMTVWRTDVTQDEINDVSARKNTLMAALDNPENQDKVRNRKLNFVLNKTVDDLNALQKSTRLSLSFTPRWPRSSHSEKAFQLHQEDEVLIVQLPLINKNGGHVWAVFDASNLFTLKQQIFITLAIEAFVALCVSLLLIIGVTHWLVAPLSRLAKRIDHDIEHLDISDLEELRRNDEIGVLARGLHTLTLKAQTQMKILRHQSDTDALTGLAGRHSYTEHADAFFQATRAENKLFGIVVCDIDHFKAFNDTFGHGRGDVVIKSTANAILGALRQDDLCFRIGGEEFVALLQIENASALETVAERMRSSVEDLAIPHAAESAVVTLSIGALLITPSASAMSFSDAFDEADSLLYRAKRSGRNQIAIGTLQDQKPPPRKESSDRQTTEIMD</sequence>
<dbReference type="CDD" id="cd01949">
    <property type="entry name" value="GGDEF"/>
    <property type="match status" value="1"/>
</dbReference>
<keyword evidence="5" id="KW-0812">Transmembrane</keyword>
<dbReference type="GO" id="GO:0005886">
    <property type="term" value="C:plasma membrane"/>
    <property type="evidence" value="ECO:0007669"/>
    <property type="project" value="TreeGrafter"/>
</dbReference>